<dbReference type="EMBL" id="CAKOGP040001736">
    <property type="protein sequence ID" value="CAJ1947671.1"/>
    <property type="molecule type" value="Genomic_DNA"/>
</dbReference>
<dbReference type="InterPro" id="IPR026906">
    <property type="entry name" value="LRR_5"/>
</dbReference>
<protein>
    <recommendedName>
        <fullName evidence="3">Leucine-rich repeat protein</fullName>
    </recommendedName>
</protein>
<organism evidence="1 2">
    <name type="scientific">Cylindrotheca closterium</name>
    <dbReference type="NCBI Taxonomy" id="2856"/>
    <lineage>
        <taxon>Eukaryota</taxon>
        <taxon>Sar</taxon>
        <taxon>Stramenopiles</taxon>
        <taxon>Ochrophyta</taxon>
        <taxon>Bacillariophyta</taxon>
        <taxon>Bacillariophyceae</taxon>
        <taxon>Bacillariophycidae</taxon>
        <taxon>Bacillariales</taxon>
        <taxon>Bacillariaceae</taxon>
        <taxon>Cylindrotheca</taxon>
    </lineage>
</organism>
<name>A0AAD2FNS8_9STRA</name>
<accession>A0AAD2FNS8</accession>
<dbReference type="Gene3D" id="3.80.10.10">
    <property type="entry name" value="Ribonuclease Inhibitor"/>
    <property type="match status" value="1"/>
</dbReference>
<dbReference type="SUPFAM" id="SSF52058">
    <property type="entry name" value="L domain-like"/>
    <property type="match status" value="1"/>
</dbReference>
<gene>
    <name evidence="1" type="ORF">CYCCA115_LOCUS11250</name>
</gene>
<evidence type="ECO:0000313" key="2">
    <source>
        <dbReference type="Proteomes" id="UP001295423"/>
    </source>
</evidence>
<dbReference type="InterPro" id="IPR032675">
    <property type="entry name" value="LRR_dom_sf"/>
</dbReference>
<keyword evidence="2" id="KW-1185">Reference proteome</keyword>
<dbReference type="InterPro" id="IPR053139">
    <property type="entry name" value="Surface_bspA-like"/>
</dbReference>
<dbReference type="PANTHER" id="PTHR45661:SF3">
    <property type="entry name" value="IG-LIKE DOMAIN-CONTAINING PROTEIN"/>
    <property type="match status" value="1"/>
</dbReference>
<evidence type="ECO:0008006" key="3">
    <source>
        <dbReference type="Google" id="ProtNLM"/>
    </source>
</evidence>
<evidence type="ECO:0000313" key="1">
    <source>
        <dbReference type="EMBL" id="CAJ1947671.1"/>
    </source>
</evidence>
<dbReference type="AlphaFoldDB" id="A0AAD2FNS8"/>
<dbReference type="Pfam" id="PF13306">
    <property type="entry name" value="LRR_5"/>
    <property type="match status" value="1"/>
</dbReference>
<reference evidence="1" key="1">
    <citation type="submission" date="2023-08" db="EMBL/GenBank/DDBJ databases">
        <authorList>
            <person name="Audoor S."/>
            <person name="Bilcke G."/>
        </authorList>
    </citation>
    <scope>NUCLEOTIDE SEQUENCE</scope>
</reference>
<sequence>MASSGPVSFIYQGEDEDSDVPATVNDVEVASHVTSIHSAAFHNYISLTIVRLPLGLKVIEENAFNNCQALKTISIPSSVGIIQSGAFCDCKSLETAGLPEGLTAIPHACFMRCVSLVKVNIPSTVVEIGVNAFWDCQALRYVELPMGLETIESGAFGHCWGLSRVLVPSSVIYIGLMAFTGCGSLETVEISIESNALQSIRRNAFQNCYSLICVALPKSCDVNPSAFLHCEALVNAFERHGYALNGCLSNRFDGLPAHKFVYQQAHNISTFDSDDVSDLKDNRTIYPTDTKDVFGLTPFHILALSSRPNVETFQFLLKQASFLIDQLWHFDVKGKTALRYAIGSYAPGAMVFVNAVLHAMIDGRVVCLSFEPWRLKIAQKLNRLTEEDVPEEREDKIHGLFALIHLYERKETLSLLDQAVWKHRMRQSNKELAAGEREENAIRPKMDLDVSPINDIRVRVIDRQACYLHSGAETILDNTLPYLAPITKTIAF</sequence>
<dbReference type="Proteomes" id="UP001295423">
    <property type="component" value="Unassembled WGS sequence"/>
</dbReference>
<dbReference type="PANTHER" id="PTHR45661">
    <property type="entry name" value="SURFACE ANTIGEN"/>
    <property type="match status" value="1"/>
</dbReference>
<comment type="caution">
    <text evidence="1">The sequence shown here is derived from an EMBL/GenBank/DDBJ whole genome shotgun (WGS) entry which is preliminary data.</text>
</comment>
<proteinExistence type="predicted"/>